<dbReference type="RefSeq" id="WP_197660379.1">
    <property type="nucleotide sequence ID" value="NZ_JAEAGR010000003.1"/>
</dbReference>
<dbReference type="PANTHER" id="PTHR34704">
    <property type="entry name" value="ATPASE"/>
    <property type="match status" value="1"/>
</dbReference>
<accession>A0A8J7KSC1</accession>
<keyword evidence="3" id="KW-0067">ATP-binding</keyword>
<reference evidence="3" key="1">
    <citation type="submission" date="2020-12" db="EMBL/GenBank/DDBJ databases">
        <title>M. sibirica DSM 26468T genome.</title>
        <authorList>
            <person name="Thieme N."/>
            <person name="Rettenmaier R."/>
            <person name="Zverlov V."/>
            <person name="Liebl W."/>
        </authorList>
    </citation>
    <scope>NUCLEOTIDE SEQUENCE</scope>
    <source>
        <strain evidence="3">DSM 26468</strain>
    </source>
</reference>
<dbReference type="Pfam" id="PF01637">
    <property type="entry name" value="ATPase_2"/>
    <property type="match status" value="1"/>
</dbReference>
<dbReference type="InterPro" id="IPR027417">
    <property type="entry name" value="P-loop_NTPase"/>
</dbReference>
<dbReference type="PANTHER" id="PTHR34704:SF1">
    <property type="entry name" value="ATPASE"/>
    <property type="match status" value="1"/>
</dbReference>
<evidence type="ECO:0000313" key="4">
    <source>
        <dbReference type="Proteomes" id="UP000623269"/>
    </source>
</evidence>
<dbReference type="SUPFAM" id="SSF46785">
    <property type="entry name" value="Winged helix' DNA-binding domain"/>
    <property type="match status" value="1"/>
</dbReference>
<dbReference type="AlphaFoldDB" id="A0A8J7KSC1"/>
<dbReference type="Gene3D" id="3.40.50.300">
    <property type="entry name" value="P-loop containing nucleotide triphosphate hydrolases"/>
    <property type="match status" value="1"/>
</dbReference>
<feature type="domain" description="ATPase" evidence="1">
    <location>
        <begin position="3"/>
        <end position="196"/>
    </location>
</feature>
<feature type="domain" description="DUF234" evidence="2">
    <location>
        <begin position="306"/>
        <end position="397"/>
    </location>
</feature>
<dbReference type="Proteomes" id="UP000623269">
    <property type="component" value="Unassembled WGS sequence"/>
</dbReference>
<proteinExistence type="predicted"/>
<dbReference type="InterPro" id="IPR036390">
    <property type="entry name" value="WH_DNA-bd_sf"/>
</dbReference>
<organism evidence="3 4">
    <name type="scientific">Mobilitalea sibirica</name>
    <dbReference type="NCBI Taxonomy" id="1462919"/>
    <lineage>
        <taxon>Bacteria</taxon>
        <taxon>Bacillati</taxon>
        <taxon>Bacillota</taxon>
        <taxon>Clostridia</taxon>
        <taxon>Lachnospirales</taxon>
        <taxon>Lachnospiraceae</taxon>
        <taxon>Mobilitalea</taxon>
    </lineage>
</organism>
<evidence type="ECO:0000259" key="2">
    <source>
        <dbReference type="Pfam" id="PF03008"/>
    </source>
</evidence>
<evidence type="ECO:0000259" key="1">
    <source>
        <dbReference type="Pfam" id="PF01637"/>
    </source>
</evidence>
<gene>
    <name evidence="3" type="ORF">I5677_04535</name>
</gene>
<dbReference type="EMBL" id="JAEAGR010000003">
    <property type="protein sequence ID" value="MBH1940161.1"/>
    <property type="molecule type" value="Genomic_DNA"/>
</dbReference>
<dbReference type="InterPro" id="IPR011579">
    <property type="entry name" value="ATPase_dom"/>
</dbReference>
<dbReference type="GO" id="GO:0005524">
    <property type="term" value="F:ATP binding"/>
    <property type="evidence" value="ECO:0007669"/>
    <property type="project" value="UniProtKB-KW"/>
</dbReference>
<dbReference type="SUPFAM" id="SSF52540">
    <property type="entry name" value="P-loop containing nucleoside triphosphate hydrolases"/>
    <property type="match status" value="1"/>
</dbReference>
<sequence length="451" mass="52634">MLVKRTAELKLLEKQYDSLQSNLVILYGRKGIGKTSLLTEFMEGKPSYYYAGVECENKMQLERINQQWMGSLSMDGLILDYHHLFLSMLRRQNQKAIIVLDEFHLIWRNNPEVLEAFIKLFDQNTPFMLLLCSSSTRWVENEMVGSMGNFATFITAYLKLKEFTFVDFVNRFPKSSVENCIYINAILGGVPEYLNEWQESRSVKNNIIEIFLNKDSRLFTEPWQFLKQELREPAVYNTILAALAEGNRKLNDLHAVTGYSRAKIIVYLKNLIQLDVVEKLVPLGDEGRENAKKGLYRITDHFLGFWYRFVFPNMSRLLLGQGEEVYREKIEPNLTDYLGEYFADVCTEFLKLMNQHQRLSGNYLWWDRWYGKNGTIDIIAKEQNGNTLIGKCLWENRNMDIVDYEKLLSLSKEAGLKEDICYLFSKTGFSNELKSLVQGMDRVRLVGLEDL</sequence>
<protein>
    <submittedName>
        <fullName evidence="3">ATP-binding protein</fullName>
    </submittedName>
</protein>
<keyword evidence="4" id="KW-1185">Reference proteome</keyword>
<dbReference type="Pfam" id="PF03008">
    <property type="entry name" value="DUF234"/>
    <property type="match status" value="1"/>
</dbReference>
<name>A0A8J7KSC1_9FIRM</name>
<evidence type="ECO:0000313" key="3">
    <source>
        <dbReference type="EMBL" id="MBH1940161.1"/>
    </source>
</evidence>
<dbReference type="InterPro" id="IPR004256">
    <property type="entry name" value="DUF234"/>
</dbReference>
<comment type="caution">
    <text evidence="3">The sequence shown here is derived from an EMBL/GenBank/DDBJ whole genome shotgun (WGS) entry which is preliminary data.</text>
</comment>
<keyword evidence="3" id="KW-0547">Nucleotide-binding</keyword>